<protein>
    <submittedName>
        <fullName evidence="2">Uncharacterized protein</fullName>
    </submittedName>
</protein>
<dbReference type="AlphaFoldDB" id="A0A918KY23"/>
<comment type="caution">
    <text evidence="2">The sequence shown here is derived from an EMBL/GenBank/DDBJ whole genome shotgun (WGS) entry which is preliminary data.</text>
</comment>
<reference evidence="2" key="2">
    <citation type="submission" date="2020-09" db="EMBL/GenBank/DDBJ databases">
        <authorList>
            <person name="Sun Q."/>
            <person name="Ohkuma M."/>
        </authorList>
    </citation>
    <scope>NUCLEOTIDE SEQUENCE</scope>
    <source>
        <strain evidence="2">JCM 4346</strain>
    </source>
</reference>
<dbReference type="EMBL" id="BMSX01000019">
    <property type="protein sequence ID" value="GGR42379.1"/>
    <property type="molecule type" value="Genomic_DNA"/>
</dbReference>
<feature type="region of interest" description="Disordered" evidence="1">
    <location>
        <begin position="58"/>
        <end position="86"/>
    </location>
</feature>
<proteinExistence type="predicted"/>
<name>A0A918KY23_9ACTN</name>
<dbReference type="Proteomes" id="UP000658320">
    <property type="component" value="Unassembled WGS sequence"/>
</dbReference>
<gene>
    <name evidence="2" type="ORF">GCM10010251_69260</name>
</gene>
<keyword evidence="3" id="KW-1185">Reference proteome</keyword>
<sequence>MTPRETTASVCESAAAGTAVVPMQAAAVTAAASRRVGVGMADLLGKKGGRAFLCGSVARGPVGTDRPARGSGRPPLPRAALNALSS</sequence>
<evidence type="ECO:0000313" key="2">
    <source>
        <dbReference type="EMBL" id="GGR42379.1"/>
    </source>
</evidence>
<reference evidence="2" key="1">
    <citation type="journal article" date="2014" name="Int. J. Syst. Evol. Microbiol.">
        <title>Complete genome sequence of Corynebacterium casei LMG S-19264T (=DSM 44701T), isolated from a smear-ripened cheese.</title>
        <authorList>
            <consortium name="US DOE Joint Genome Institute (JGI-PGF)"/>
            <person name="Walter F."/>
            <person name="Albersmeier A."/>
            <person name="Kalinowski J."/>
            <person name="Ruckert C."/>
        </authorList>
    </citation>
    <scope>NUCLEOTIDE SEQUENCE</scope>
    <source>
        <strain evidence="2">JCM 4346</strain>
    </source>
</reference>
<organism evidence="2 3">
    <name type="scientific">Streptomyces aurantiogriseus</name>
    <dbReference type="NCBI Taxonomy" id="66870"/>
    <lineage>
        <taxon>Bacteria</taxon>
        <taxon>Bacillati</taxon>
        <taxon>Actinomycetota</taxon>
        <taxon>Actinomycetes</taxon>
        <taxon>Kitasatosporales</taxon>
        <taxon>Streptomycetaceae</taxon>
        <taxon>Streptomyces</taxon>
    </lineage>
</organism>
<evidence type="ECO:0000256" key="1">
    <source>
        <dbReference type="SAM" id="MobiDB-lite"/>
    </source>
</evidence>
<evidence type="ECO:0000313" key="3">
    <source>
        <dbReference type="Proteomes" id="UP000658320"/>
    </source>
</evidence>
<accession>A0A918KY23</accession>